<dbReference type="Proteomes" id="UP000076858">
    <property type="component" value="Unassembled WGS sequence"/>
</dbReference>
<evidence type="ECO:0000313" key="1">
    <source>
        <dbReference type="EMBL" id="KZS21636.1"/>
    </source>
</evidence>
<protein>
    <submittedName>
        <fullName evidence="1">Uncharacterized protein</fullName>
    </submittedName>
</protein>
<organism evidence="1 2">
    <name type="scientific">Daphnia magna</name>
    <dbReference type="NCBI Taxonomy" id="35525"/>
    <lineage>
        <taxon>Eukaryota</taxon>
        <taxon>Metazoa</taxon>
        <taxon>Ecdysozoa</taxon>
        <taxon>Arthropoda</taxon>
        <taxon>Crustacea</taxon>
        <taxon>Branchiopoda</taxon>
        <taxon>Diplostraca</taxon>
        <taxon>Cladocera</taxon>
        <taxon>Anomopoda</taxon>
        <taxon>Daphniidae</taxon>
        <taxon>Daphnia</taxon>
    </lineage>
</organism>
<sequence length="63" mass="7536">MLRTRCAEYYLSRRINAAAQWVEKSKQVVCFKVHCSENHIAEIRLEKKRKVLDILIKLQSRFS</sequence>
<keyword evidence="2" id="KW-1185">Reference proteome</keyword>
<name>A0A162SUF5_9CRUS</name>
<accession>A0A162SUF5</accession>
<proteinExistence type="predicted"/>
<dbReference type="AlphaFoldDB" id="A0A162SUF5"/>
<reference evidence="1 2" key="1">
    <citation type="submission" date="2016-03" db="EMBL/GenBank/DDBJ databases">
        <title>EvidentialGene: Evidence-directed Construction of Genes on Genomes.</title>
        <authorList>
            <person name="Gilbert D.G."/>
            <person name="Choi J.-H."/>
            <person name="Mockaitis K."/>
            <person name="Colbourne J."/>
            <person name="Pfrender M."/>
        </authorList>
    </citation>
    <scope>NUCLEOTIDE SEQUENCE [LARGE SCALE GENOMIC DNA]</scope>
    <source>
        <strain evidence="1 2">Xinb3</strain>
        <tissue evidence="1">Complete organism</tissue>
    </source>
</reference>
<gene>
    <name evidence="1" type="ORF">APZ42_011604</name>
</gene>
<comment type="caution">
    <text evidence="1">The sequence shown here is derived from an EMBL/GenBank/DDBJ whole genome shotgun (WGS) entry which is preliminary data.</text>
</comment>
<dbReference type="EMBL" id="LRGB01000024">
    <property type="protein sequence ID" value="KZS21636.1"/>
    <property type="molecule type" value="Genomic_DNA"/>
</dbReference>
<evidence type="ECO:0000313" key="2">
    <source>
        <dbReference type="Proteomes" id="UP000076858"/>
    </source>
</evidence>